<reference evidence="1 2" key="1">
    <citation type="submission" date="2018-04" db="EMBL/GenBank/DDBJ databases">
        <title>Genome sequencing of Flavobacterium sp. HYN0059.</title>
        <authorList>
            <person name="Yi H."/>
            <person name="Baek C."/>
        </authorList>
    </citation>
    <scope>NUCLEOTIDE SEQUENCE [LARGE SCALE GENOMIC DNA]</scope>
    <source>
        <strain evidence="1 2">HYN0059</strain>
    </source>
</reference>
<dbReference type="Proteomes" id="UP000244929">
    <property type="component" value="Chromosome"/>
</dbReference>
<proteinExistence type="predicted"/>
<dbReference type="KEGG" id="falb:HYN59_11680"/>
<protein>
    <submittedName>
        <fullName evidence="1">Uncharacterized protein</fullName>
    </submittedName>
</protein>
<name>A0A2S1QZ76_9FLAO</name>
<evidence type="ECO:0000313" key="2">
    <source>
        <dbReference type="Proteomes" id="UP000244929"/>
    </source>
</evidence>
<sequence length="63" mass="7078">MERTITQDNSMNALNAVSYESAAAEFEKEAQAEELSCSLLLKNLLLTNLRLLKLNEISSMLLF</sequence>
<dbReference type="AlphaFoldDB" id="A0A2S1QZ76"/>
<gene>
    <name evidence="1" type="ORF">HYN59_11680</name>
</gene>
<dbReference type="EMBL" id="CP029186">
    <property type="protein sequence ID" value="AWH85726.1"/>
    <property type="molecule type" value="Genomic_DNA"/>
</dbReference>
<dbReference type="RefSeq" id="WP_108778428.1">
    <property type="nucleotide sequence ID" value="NZ_CP029186.1"/>
</dbReference>
<evidence type="ECO:0000313" key="1">
    <source>
        <dbReference type="EMBL" id="AWH85726.1"/>
    </source>
</evidence>
<keyword evidence="2" id="KW-1185">Reference proteome</keyword>
<organism evidence="1 2">
    <name type="scientific">Flavobacterium album</name>
    <dbReference type="NCBI Taxonomy" id="2175091"/>
    <lineage>
        <taxon>Bacteria</taxon>
        <taxon>Pseudomonadati</taxon>
        <taxon>Bacteroidota</taxon>
        <taxon>Flavobacteriia</taxon>
        <taxon>Flavobacteriales</taxon>
        <taxon>Flavobacteriaceae</taxon>
        <taxon>Flavobacterium</taxon>
    </lineage>
</organism>
<accession>A0A2S1QZ76</accession>